<dbReference type="Proteomes" id="UP000197138">
    <property type="component" value="Unassembled WGS sequence"/>
</dbReference>
<name>A0A218WM55_PUNGR</name>
<dbReference type="EMBL" id="PGOL01003923">
    <property type="protein sequence ID" value="PKI39020.1"/>
    <property type="molecule type" value="Genomic_DNA"/>
</dbReference>
<dbReference type="EMBL" id="MTKT01003944">
    <property type="protein sequence ID" value="OWM73924.1"/>
    <property type="molecule type" value="Genomic_DNA"/>
</dbReference>
<gene>
    <name evidence="2" type="ORF">CDL15_Pgr008074</name>
    <name evidence="3" type="ORF">CRG98_040586</name>
</gene>
<protein>
    <recommendedName>
        <fullName evidence="6">Extensin-like</fullName>
    </recommendedName>
</protein>
<evidence type="ECO:0000256" key="1">
    <source>
        <dbReference type="SAM" id="MobiDB-lite"/>
    </source>
</evidence>
<reference evidence="4" key="1">
    <citation type="journal article" date="2017" name="Plant J.">
        <title>The pomegranate (Punica granatum L.) genome and the genomics of punicalagin biosynthesis.</title>
        <authorList>
            <person name="Qin G."/>
            <person name="Xu C."/>
            <person name="Ming R."/>
            <person name="Tang H."/>
            <person name="Guyot R."/>
            <person name="Kramer E.M."/>
            <person name="Hu Y."/>
            <person name="Yi X."/>
            <person name="Qi Y."/>
            <person name="Xu X."/>
            <person name="Gao Z."/>
            <person name="Pan H."/>
            <person name="Jian J."/>
            <person name="Tian Y."/>
            <person name="Yue Z."/>
            <person name="Xu Y."/>
        </authorList>
    </citation>
    <scope>NUCLEOTIDE SEQUENCE [LARGE SCALE GENOMIC DNA]</scope>
    <source>
        <strain evidence="4">cv. Dabenzi</strain>
    </source>
</reference>
<organism evidence="2 4">
    <name type="scientific">Punica granatum</name>
    <name type="common">Pomegranate</name>
    <dbReference type="NCBI Taxonomy" id="22663"/>
    <lineage>
        <taxon>Eukaryota</taxon>
        <taxon>Viridiplantae</taxon>
        <taxon>Streptophyta</taxon>
        <taxon>Embryophyta</taxon>
        <taxon>Tracheophyta</taxon>
        <taxon>Spermatophyta</taxon>
        <taxon>Magnoliopsida</taxon>
        <taxon>eudicotyledons</taxon>
        <taxon>Gunneridae</taxon>
        <taxon>Pentapetalae</taxon>
        <taxon>rosids</taxon>
        <taxon>malvids</taxon>
        <taxon>Myrtales</taxon>
        <taxon>Lythraceae</taxon>
        <taxon>Punica</taxon>
    </lineage>
</organism>
<evidence type="ECO:0000313" key="4">
    <source>
        <dbReference type="Proteomes" id="UP000197138"/>
    </source>
</evidence>
<feature type="region of interest" description="Disordered" evidence="1">
    <location>
        <begin position="1"/>
        <end position="24"/>
    </location>
</feature>
<comment type="caution">
    <text evidence="2">The sequence shown here is derived from an EMBL/GenBank/DDBJ whole genome shotgun (WGS) entry which is preliminary data.</text>
</comment>
<accession>A0A218WM55</accession>
<evidence type="ECO:0008006" key="6">
    <source>
        <dbReference type="Google" id="ProtNLM"/>
    </source>
</evidence>
<feature type="region of interest" description="Disordered" evidence="1">
    <location>
        <begin position="193"/>
        <end position="231"/>
    </location>
</feature>
<reference evidence="3 5" key="3">
    <citation type="submission" date="2017-11" db="EMBL/GenBank/DDBJ databases">
        <title>De-novo sequencing of pomegranate (Punica granatum L.) genome.</title>
        <authorList>
            <person name="Akparov Z."/>
            <person name="Amiraslanov A."/>
            <person name="Hajiyeva S."/>
            <person name="Abbasov M."/>
            <person name="Kaur K."/>
            <person name="Hamwieh A."/>
            <person name="Solovyev V."/>
            <person name="Salamov A."/>
            <person name="Braich B."/>
            <person name="Kosarev P."/>
            <person name="Mahmoud A."/>
            <person name="Hajiyev E."/>
            <person name="Babayeva S."/>
            <person name="Izzatullayeva V."/>
            <person name="Mammadov A."/>
            <person name="Mammadov A."/>
            <person name="Sharifova S."/>
            <person name="Ojaghi J."/>
            <person name="Eynullazada K."/>
            <person name="Bayramov B."/>
            <person name="Abdulazimova A."/>
            <person name="Shahmuradov I."/>
        </authorList>
    </citation>
    <scope>NUCLEOTIDE SEQUENCE [LARGE SCALE GENOMIC DNA]</scope>
    <source>
        <strain evidence="3">AG2017</strain>
        <strain evidence="5">cv. AG2017</strain>
        <tissue evidence="3">Leaf</tissue>
    </source>
</reference>
<sequence>MAEENQPGISEEINSPQPVHSQSPAALAPLPIQDIARIAALEGNVTSLKSTVDLKAANMAKMMSLLRGPNHAASSSTPPPTHEPTVDPALWVSLAHIQESGTMVVPAPMVQPVSDPLLPPPALTDVPLPPTTFLMSDTTIYVPMPLSMLVPPSVHTVPLLRVFPTPSAFTTAQPTESFIFQTSQPNTSLPYQVPSPLNMPIPKPDANPHGTCSSTHKFPSRGGNQPRAEVD</sequence>
<reference evidence="2" key="2">
    <citation type="submission" date="2017-06" db="EMBL/GenBank/DDBJ databases">
        <title>The pomegranate genome and the genomics of punicalagin biosynthesis.</title>
        <authorList>
            <person name="Xu C."/>
        </authorList>
    </citation>
    <scope>NUCLEOTIDE SEQUENCE [LARGE SCALE GENOMIC DNA]</scope>
    <source>
        <tissue evidence="2">Fresh leaf</tissue>
    </source>
</reference>
<evidence type="ECO:0000313" key="2">
    <source>
        <dbReference type="EMBL" id="OWM73924.1"/>
    </source>
</evidence>
<evidence type="ECO:0000313" key="3">
    <source>
        <dbReference type="EMBL" id="PKI39020.1"/>
    </source>
</evidence>
<dbReference type="AlphaFoldDB" id="A0A218WM55"/>
<feature type="compositionally biased region" description="Polar residues" evidence="1">
    <location>
        <begin position="12"/>
        <end position="24"/>
    </location>
</feature>
<proteinExistence type="predicted"/>
<evidence type="ECO:0000313" key="5">
    <source>
        <dbReference type="Proteomes" id="UP000233551"/>
    </source>
</evidence>
<dbReference type="Proteomes" id="UP000233551">
    <property type="component" value="Unassembled WGS sequence"/>
</dbReference>
<keyword evidence="5" id="KW-1185">Reference proteome</keyword>